<comment type="caution">
    <text evidence="1">The sequence shown here is derived from an EMBL/GenBank/DDBJ whole genome shotgun (WGS) entry which is preliminary data.</text>
</comment>
<name>A0AAN7BFQ6_9PEZI</name>
<proteinExistence type="predicted"/>
<dbReference type="Proteomes" id="UP001301958">
    <property type="component" value="Unassembled WGS sequence"/>
</dbReference>
<gene>
    <name evidence="1" type="ORF">QBC38DRAFT_519069</name>
</gene>
<evidence type="ECO:0000313" key="2">
    <source>
        <dbReference type="Proteomes" id="UP001301958"/>
    </source>
</evidence>
<reference evidence="1" key="2">
    <citation type="submission" date="2023-05" db="EMBL/GenBank/DDBJ databases">
        <authorList>
            <consortium name="Lawrence Berkeley National Laboratory"/>
            <person name="Steindorff A."/>
            <person name="Hensen N."/>
            <person name="Bonometti L."/>
            <person name="Westerberg I."/>
            <person name="Brannstrom I.O."/>
            <person name="Guillou S."/>
            <person name="Cros-Aarteil S."/>
            <person name="Calhoun S."/>
            <person name="Haridas S."/>
            <person name="Kuo A."/>
            <person name="Mondo S."/>
            <person name="Pangilinan J."/>
            <person name="Riley R."/>
            <person name="Labutti K."/>
            <person name="Andreopoulos B."/>
            <person name="Lipzen A."/>
            <person name="Chen C."/>
            <person name="Yanf M."/>
            <person name="Daum C."/>
            <person name="Ng V."/>
            <person name="Clum A."/>
            <person name="Ohm R."/>
            <person name="Martin F."/>
            <person name="Silar P."/>
            <person name="Natvig D."/>
            <person name="Lalanne C."/>
            <person name="Gautier V."/>
            <person name="Ament-Velasquez S.L."/>
            <person name="Kruys A."/>
            <person name="Hutchinson M.I."/>
            <person name="Powell A.J."/>
            <person name="Barry K."/>
            <person name="Miller A.N."/>
            <person name="Grigoriev I.V."/>
            <person name="Debuchy R."/>
            <person name="Gladieux P."/>
            <person name="Thoren M.H."/>
            <person name="Johannesson H."/>
        </authorList>
    </citation>
    <scope>NUCLEOTIDE SEQUENCE</scope>
    <source>
        <strain evidence="1">CBS 990.96</strain>
    </source>
</reference>
<dbReference type="EMBL" id="MU865466">
    <property type="protein sequence ID" value="KAK4222548.1"/>
    <property type="molecule type" value="Genomic_DNA"/>
</dbReference>
<dbReference type="AlphaFoldDB" id="A0AAN7BFQ6"/>
<accession>A0AAN7BFQ6</accession>
<keyword evidence="2" id="KW-1185">Reference proteome</keyword>
<evidence type="ECO:0000313" key="1">
    <source>
        <dbReference type="EMBL" id="KAK4222548.1"/>
    </source>
</evidence>
<sequence length="212" mass="24245">MNVSMEQPCNILMAYGTLVDRIVTYCVRELEPYIPRYELDLQIAHKRIALLKSYYEIIRHNTIDSTEEKGIKALKIFLRSGFRQHQEAAKAAAWWAPEVIEPFWKILAATMKAEEDIYAGADYSPPKRSTRLELETGDSSNHFFTTENGLCGQCPGVLEAGYDAAVLFRGSDSELPCVLKEHEDGYYKFVRPAYIPVNWVELAKATNTWNRN</sequence>
<protein>
    <submittedName>
        <fullName evidence="1">Uncharacterized protein</fullName>
    </submittedName>
</protein>
<organism evidence="1 2">
    <name type="scientific">Podospora fimiseda</name>
    <dbReference type="NCBI Taxonomy" id="252190"/>
    <lineage>
        <taxon>Eukaryota</taxon>
        <taxon>Fungi</taxon>
        <taxon>Dikarya</taxon>
        <taxon>Ascomycota</taxon>
        <taxon>Pezizomycotina</taxon>
        <taxon>Sordariomycetes</taxon>
        <taxon>Sordariomycetidae</taxon>
        <taxon>Sordariales</taxon>
        <taxon>Podosporaceae</taxon>
        <taxon>Podospora</taxon>
    </lineage>
</organism>
<reference evidence="1" key="1">
    <citation type="journal article" date="2023" name="Mol. Phylogenet. Evol.">
        <title>Genome-scale phylogeny and comparative genomics of the fungal order Sordariales.</title>
        <authorList>
            <person name="Hensen N."/>
            <person name="Bonometti L."/>
            <person name="Westerberg I."/>
            <person name="Brannstrom I.O."/>
            <person name="Guillou S."/>
            <person name="Cros-Aarteil S."/>
            <person name="Calhoun S."/>
            <person name="Haridas S."/>
            <person name="Kuo A."/>
            <person name="Mondo S."/>
            <person name="Pangilinan J."/>
            <person name="Riley R."/>
            <person name="LaButti K."/>
            <person name="Andreopoulos B."/>
            <person name="Lipzen A."/>
            <person name="Chen C."/>
            <person name="Yan M."/>
            <person name="Daum C."/>
            <person name="Ng V."/>
            <person name="Clum A."/>
            <person name="Steindorff A."/>
            <person name="Ohm R.A."/>
            <person name="Martin F."/>
            <person name="Silar P."/>
            <person name="Natvig D.O."/>
            <person name="Lalanne C."/>
            <person name="Gautier V."/>
            <person name="Ament-Velasquez S.L."/>
            <person name="Kruys A."/>
            <person name="Hutchinson M.I."/>
            <person name="Powell A.J."/>
            <person name="Barry K."/>
            <person name="Miller A.N."/>
            <person name="Grigoriev I.V."/>
            <person name="Debuchy R."/>
            <person name="Gladieux P."/>
            <person name="Hiltunen Thoren M."/>
            <person name="Johannesson H."/>
        </authorList>
    </citation>
    <scope>NUCLEOTIDE SEQUENCE</scope>
    <source>
        <strain evidence="1">CBS 990.96</strain>
    </source>
</reference>